<dbReference type="EMBL" id="MFSP01000065">
    <property type="protein sequence ID" value="OGI67226.1"/>
    <property type="molecule type" value="Genomic_DNA"/>
</dbReference>
<dbReference type="SUPFAM" id="SSF101960">
    <property type="entry name" value="Stabilizer of iron transporter SufD"/>
    <property type="match status" value="1"/>
</dbReference>
<evidence type="ECO:0000259" key="3">
    <source>
        <dbReference type="Pfam" id="PF19295"/>
    </source>
</evidence>
<comment type="caution">
    <text evidence="4">The sequence shown here is derived from an EMBL/GenBank/DDBJ whole genome shotgun (WGS) entry which is preliminary data.</text>
</comment>
<dbReference type="NCBIfam" id="TIGR01981">
    <property type="entry name" value="sufD"/>
    <property type="match status" value="1"/>
</dbReference>
<dbReference type="Proteomes" id="UP000179076">
    <property type="component" value="Unassembled WGS sequence"/>
</dbReference>
<organism evidence="4 5">
    <name type="scientific">Candidatus Muproteobacteria bacterium RBG_16_60_9</name>
    <dbReference type="NCBI Taxonomy" id="1817755"/>
    <lineage>
        <taxon>Bacteria</taxon>
        <taxon>Pseudomonadati</taxon>
        <taxon>Pseudomonadota</taxon>
        <taxon>Candidatus Muproteobacteria</taxon>
    </lineage>
</organism>
<dbReference type="Pfam" id="PF19295">
    <property type="entry name" value="SufBD_N"/>
    <property type="match status" value="1"/>
</dbReference>
<dbReference type="Pfam" id="PF01458">
    <property type="entry name" value="SUFBD_core"/>
    <property type="match status" value="1"/>
</dbReference>
<feature type="domain" description="SUF system FeS cluster assembly SufBD N-terminal" evidence="3">
    <location>
        <begin position="9"/>
        <end position="173"/>
    </location>
</feature>
<reference evidence="4 5" key="1">
    <citation type="journal article" date="2016" name="Nat. Commun.">
        <title>Thousands of microbial genomes shed light on interconnected biogeochemical processes in an aquifer system.</title>
        <authorList>
            <person name="Anantharaman K."/>
            <person name="Brown C.T."/>
            <person name="Hug L.A."/>
            <person name="Sharon I."/>
            <person name="Castelle C.J."/>
            <person name="Probst A.J."/>
            <person name="Thomas B.C."/>
            <person name="Singh A."/>
            <person name="Wilkins M.J."/>
            <person name="Karaoz U."/>
            <person name="Brodie E.L."/>
            <person name="Williams K.H."/>
            <person name="Hubbard S.S."/>
            <person name="Banfield J.F."/>
        </authorList>
    </citation>
    <scope>NUCLEOTIDE SEQUENCE [LARGE SCALE GENOMIC DNA]</scope>
</reference>
<name>A0A1F6VCE2_9PROT</name>
<dbReference type="InterPro" id="IPR011542">
    <property type="entry name" value="SUF_FeS_clus_asmbl_SufD"/>
</dbReference>
<dbReference type="InterPro" id="IPR000825">
    <property type="entry name" value="SUF_FeS_clus_asmbl_SufBD_core"/>
</dbReference>
<evidence type="ECO:0000259" key="2">
    <source>
        <dbReference type="Pfam" id="PF01458"/>
    </source>
</evidence>
<accession>A0A1F6VCE2</accession>
<evidence type="ECO:0000313" key="5">
    <source>
        <dbReference type="Proteomes" id="UP000179076"/>
    </source>
</evidence>
<dbReference type="GO" id="GO:0016226">
    <property type="term" value="P:iron-sulfur cluster assembly"/>
    <property type="evidence" value="ECO:0007669"/>
    <property type="project" value="InterPro"/>
</dbReference>
<evidence type="ECO:0000313" key="4">
    <source>
        <dbReference type="EMBL" id="OGI67226.1"/>
    </source>
</evidence>
<sequence>MGVPIDVKQTYLAAAAAVADSVPGTTHSWLRQLRERSRDRFAETGFPTTRDEAWRYTSLAALTRHAFAPAAADAGSVSKDNLQSVGLDLPAHRLVFVGGRYHAALSNPPKTDGAVFAGSLAESLAHAPDQLQEYLGAIGTPEMGALAALNTAFMVDGAYIHLGPKAVVERPIHLIYVGAPNAMTTPRTLIVAGEESVASIVEHFVGFDAQSYFCNALTEIALARAAKLTYYRVQEESAHGFHIGGVHVRQARGSEFVSNAIDLGGLLVRNDLRTVLGEGASCALNGLYAVSGRQHVDNHTVIEHAAANSTSRELYKGVLDGRARAVFNGRVRVHPDAQKSDAQQTNNNLLLSDDAEIDTKPELEIYADDVKCSHGATVGQLDPNQLYYLRTRAVDEATARDLLTFAFANDVLRRFDLAPLRVNLDRRLMDRLLQGRVIREVELV</sequence>
<gene>
    <name evidence="4" type="ORF">A2W18_02890</name>
</gene>
<dbReference type="PANTHER" id="PTHR43575:SF1">
    <property type="entry name" value="PROTEIN ABCI7, CHLOROPLASTIC"/>
    <property type="match status" value="1"/>
</dbReference>
<dbReference type="PANTHER" id="PTHR43575">
    <property type="entry name" value="PROTEIN ABCI7, CHLOROPLASTIC"/>
    <property type="match status" value="1"/>
</dbReference>
<dbReference type="AlphaFoldDB" id="A0A1F6VCE2"/>
<dbReference type="InterPro" id="IPR045595">
    <property type="entry name" value="SufBD_N"/>
</dbReference>
<comment type="similarity">
    <text evidence="1">Belongs to the iron-sulfur cluster assembly SufBD family.</text>
</comment>
<proteinExistence type="inferred from homology"/>
<feature type="domain" description="SUF system FeS cluster assembly SufBD core" evidence="2">
    <location>
        <begin position="179"/>
        <end position="407"/>
    </location>
</feature>
<evidence type="ECO:0000256" key="1">
    <source>
        <dbReference type="ARBA" id="ARBA00043967"/>
    </source>
</evidence>
<dbReference type="InterPro" id="IPR037284">
    <property type="entry name" value="SUF_FeS_clus_asmbl_SufBD_sf"/>
</dbReference>
<protein>
    <submittedName>
        <fullName evidence="4">Fe-S cluster assembly protein SufD</fullName>
    </submittedName>
</protein>
<dbReference type="InterPro" id="IPR055346">
    <property type="entry name" value="Fe-S_cluster_assembly_SufBD"/>
</dbReference>